<comment type="similarity">
    <text evidence="1 3">Belongs to the short-chain dehydrogenases/reductases (SDR) family.</text>
</comment>
<dbReference type="GO" id="GO:0016491">
    <property type="term" value="F:oxidoreductase activity"/>
    <property type="evidence" value="ECO:0007669"/>
    <property type="project" value="UniProtKB-KW"/>
</dbReference>
<evidence type="ECO:0000313" key="5">
    <source>
        <dbReference type="Proteomes" id="UP000281406"/>
    </source>
</evidence>
<evidence type="ECO:0000313" key="4">
    <source>
        <dbReference type="EMBL" id="ROL54206.1"/>
    </source>
</evidence>
<dbReference type="SUPFAM" id="SSF51735">
    <property type="entry name" value="NAD(P)-binding Rossmann-fold domains"/>
    <property type="match status" value="1"/>
</dbReference>
<organism evidence="4 5">
    <name type="scientific">Anabarilius grahami</name>
    <name type="common">Kanglang fish</name>
    <name type="synonym">Barilius grahami</name>
    <dbReference type="NCBI Taxonomy" id="495550"/>
    <lineage>
        <taxon>Eukaryota</taxon>
        <taxon>Metazoa</taxon>
        <taxon>Chordata</taxon>
        <taxon>Craniata</taxon>
        <taxon>Vertebrata</taxon>
        <taxon>Euteleostomi</taxon>
        <taxon>Actinopterygii</taxon>
        <taxon>Neopterygii</taxon>
        <taxon>Teleostei</taxon>
        <taxon>Ostariophysi</taxon>
        <taxon>Cypriniformes</taxon>
        <taxon>Xenocyprididae</taxon>
        <taxon>Xenocypridinae</taxon>
        <taxon>Xenocypridinae incertae sedis</taxon>
        <taxon>Anabarilius</taxon>
    </lineage>
</organism>
<dbReference type="Gene3D" id="3.40.50.720">
    <property type="entry name" value="NAD(P)-binding Rossmann-like Domain"/>
    <property type="match status" value="1"/>
</dbReference>
<dbReference type="PANTHER" id="PTHR43157">
    <property type="entry name" value="PHOSPHATIDYLINOSITOL-GLYCAN BIOSYNTHESIS CLASS F PROTEIN-RELATED"/>
    <property type="match status" value="1"/>
</dbReference>
<dbReference type="AlphaFoldDB" id="A0A3N0Z6X7"/>
<name>A0A3N0Z6X7_ANAGA</name>
<reference evidence="4 5" key="1">
    <citation type="submission" date="2018-10" db="EMBL/GenBank/DDBJ databases">
        <title>Genome assembly for a Yunnan-Guizhou Plateau 3E fish, Anabarilius grahami (Regan), and its evolutionary and genetic applications.</title>
        <authorList>
            <person name="Jiang W."/>
        </authorList>
    </citation>
    <scope>NUCLEOTIDE SEQUENCE [LARGE SCALE GENOMIC DNA]</scope>
    <source>
        <strain evidence="4">AG-KIZ</strain>
        <tissue evidence="4">Muscle</tissue>
    </source>
</reference>
<dbReference type="InterPro" id="IPR002347">
    <property type="entry name" value="SDR_fam"/>
</dbReference>
<keyword evidence="5" id="KW-1185">Reference proteome</keyword>
<dbReference type="InterPro" id="IPR036291">
    <property type="entry name" value="NAD(P)-bd_dom_sf"/>
</dbReference>
<dbReference type="PANTHER" id="PTHR43157:SF51">
    <property type="entry name" value="DEHYDROGENASE_REDUCTASE (SDR FAMILY) MEMBER 13-LIKE 1"/>
    <property type="match status" value="1"/>
</dbReference>
<gene>
    <name evidence="4" type="ORF">DPX16_10629</name>
</gene>
<dbReference type="PRINTS" id="PR00081">
    <property type="entry name" value="GDHRDH"/>
</dbReference>
<protein>
    <submittedName>
        <fullName evidence="4">Dehydrogenase/reductase SDR family member 13</fullName>
    </submittedName>
</protein>
<dbReference type="Proteomes" id="UP000281406">
    <property type="component" value="Unassembled WGS sequence"/>
</dbReference>
<sequence>MFIVLLICGGLVGFYLLLCATVCKLPKCKSTAKLHGKTVVVTGANTGIGRATALDLARRGARVILACRDESRAQAAVTHIQMETGNKEVLYMHLDLASLKSVRSFAENFLKKESRLDILINNAGLVIDGKTEDGFGKIFGVNHLGHFLLTLLLLDRLKECGPSRVVTVSSMAHWWGKIDFNCINTHKDLGLGNSTLDLLKLYGHSKLCNVLFTHELAKRLQGTKVTCYSLHPGAIKTDIGRHSNLWWRLLMAPFLLLFFSDVDSGAQTSLHCALQEDLEPLSGRYFSSCAVQNGPAKARDDAAAKKLWEVSERLVGLA</sequence>
<evidence type="ECO:0000256" key="3">
    <source>
        <dbReference type="RuleBase" id="RU000363"/>
    </source>
</evidence>
<dbReference type="OrthoDB" id="191139at2759"/>
<accession>A0A3N0Z6X7</accession>
<dbReference type="EMBL" id="RJVU01007007">
    <property type="protein sequence ID" value="ROL54206.1"/>
    <property type="molecule type" value="Genomic_DNA"/>
</dbReference>
<proteinExistence type="inferred from homology"/>
<comment type="caution">
    <text evidence="4">The sequence shown here is derived from an EMBL/GenBank/DDBJ whole genome shotgun (WGS) entry which is preliminary data.</text>
</comment>
<evidence type="ECO:0000256" key="2">
    <source>
        <dbReference type="ARBA" id="ARBA00023002"/>
    </source>
</evidence>
<evidence type="ECO:0000256" key="1">
    <source>
        <dbReference type="ARBA" id="ARBA00006484"/>
    </source>
</evidence>
<keyword evidence="2" id="KW-0560">Oxidoreductase</keyword>
<dbReference type="PRINTS" id="PR00080">
    <property type="entry name" value="SDRFAMILY"/>
</dbReference>
<dbReference type="Pfam" id="PF00106">
    <property type="entry name" value="adh_short"/>
    <property type="match status" value="1"/>
</dbReference>